<dbReference type="GO" id="GO:0005737">
    <property type="term" value="C:cytoplasm"/>
    <property type="evidence" value="ECO:0007669"/>
    <property type="project" value="TreeGrafter"/>
</dbReference>
<name>A0A0W0F0S1_MONRR</name>
<dbReference type="EMBL" id="LATX01002406">
    <property type="protein sequence ID" value="KTB29910.1"/>
    <property type="molecule type" value="Genomic_DNA"/>
</dbReference>
<comment type="caution">
    <text evidence="2">The sequence shown here is derived from an EMBL/GenBank/DDBJ whole genome shotgun (WGS) entry which is preliminary data.</text>
</comment>
<gene>
    <name evidence="2" type="ORF">WG66_17516</name>
</gene>
<evidence type="ECO:0000313" key="2">
    <source>
        <dbReference type="EMBL" id="KTB29910.1"/>
    </source>
</evidence>
<dbReference type="PANTHER" id="PTHR13847:SF260">
    <property type="entry name" value="FAD DEPENDENT OXIDOREDUCTASE DOMAIN-CONTAINING PROTEIN"/>
    <property type="match status" value="1"/>
</dbReference>
<dbReference type="Pfam" id="PF01266">
    <property type="entry name" value="DAO"/>
    <property type="match status" value="1"/>
</dbReference>
<sequence length="493" mass="55231">MAQLSVPTQQLSESMNVLREKSPNIPSPCLPVSNPTRSYWLSENPLAKEGSTGPLASNDIDICIIGSGITGVSCAYQLARLGLGAFEKQIMILEARDFCSGATGRNGGHLTPNPFLEFHDLEKTYSASEAIKTFEFERRTVQTILRFVEESRIAQDIDLVTGGHITLFVTDVEEEIARRDFEAAIKAGLMLNDVEWIDKDDMLERYGTHYPGVRFSAHNLWPLKLVTHMFQVAKDALNLHLHTSTPVLSISRNKGGGRRYTLQTPRGLLHADYIIHATNGYAAYLLPQMHGPTGIIPTRGQVVAVRHSPQRGREREELRKVSWDANEGFEYWFPRPSRTFEEDVPLVILGGGREAAKKTRYELYVSDDSACNEVVGKALRDFLGSLYDGGQEDQRRVEHEWTGIMGYTKTGDPFLGPVVLDPDHPVPMKEYEGQYLAAGYNGHGMPRAFGCAEVIASMLLADMQGKKWIIPDWVPERWLAWKNKDEHIAVCCQ</sequence>
<feature type="domain" description="FAD dependent oxidoreductase" evidence="1">
    <location>
        <begin position="61"/>
        <end position="457"/>
    </location>
</feature>
<dbReference type="InterPro" id="IPR036188">
    <property type="entry name" value="FAD/NAD-bd_sf"/>
</dbReference>
<reference evidence="2 3" key="1">
    <citation type="submission" date="2015-12" db="EMBL/GenBank/DDBJ databases">
        <title>Draft genome sequence of Moniliophthora roreri, the causal agent of frosty pod rot of cacao.</title>
        <authorList>
            <person name="Aime M.C."/>
            <person name="Diaz-Valderrama J.R."/>
            <person name="Kijpornyongpan T."/>
            <person name="Phillips-Mora W."/>
        </authorList>
    </citation>
    <scope>NUCLEOTIDE SEQUENCE [LARGE SCALE GENOMIC DNA]</scope>
    <source>
        <strain evidence="2 3">MCA 2952</strain>
    </source>
</reference>
<accession>A0A0W0F0S1</accession>
<proteinExistence type="predicted"/>
<protein>
    <recommendedName>
        <fullName evidence="1">FAD dependent oxidoreductase domain-containing protein</fullName>
    </recommendedName>
</protein>
<dbReference type="Gene3D" id="3.30.9.10">
    <property type="entry name" value="D-Amino Acid Oxidase, subunit A, domain 2"/>
    <property type="match status" value="1"/>
</dbReference>
<evidence type="ECO:0000313" key="3">
    <source>
        <dbReference type="Proteomes" id="UP000054988"/>
    </source>
</evidence>
<dbReference type="SUPFAM" id="SSF51905">
    <property type="entry name" value="FAD/NAD(P)-binding domain"/>
    <property type="match status" value="1"/>
</dbReference>
<dbReference type="Proteomes" id="UP000054988">
    <property type="component" value="Unassembled WGS sequence"/>
</dbReference>
<dbReference type="InterPro" id="IPR006076">
    <property type="entry name" value="FAD-dep_OxRdtase"/>
</dbReference>
<dbReference type="eggNOG" id="ENOG502S0HA">
    <property type="taxonomic scope" value="Eukaryota"/>
</dbReference>
<dbReference type="PANTHER" id="PTHR13847">
    <property type="entry name" value="SARCOSINE DEHYDROGENASE-RELATED"/>
    <property type="match status" value="1"/>
</dbReference>
<organism evidence="2 3">
    <name type="scientific">Moniliophthora roreri</name>
    <name type="common">Frosty pod rot fungus</name>
    <name type="synonym">Monilia roreri</name>
    <dbReference type="NCBI Taxonomy" id="221103"/>
    <lineage>
        <taxon>Eukaryota</taxon>
        <taxon>Fungi</taxon>
        <taxon>Dikarya</taxon>
        <taxon>Basidiomycota</taxon>
        <taxon>Agaricomycotina</taxon>
        <taxon>Agaricomycetes</taxon>
        <taxon>Agaricomycetidae</taxon>
        <taxon>Agaricales</taxon>
        <taxon>Marasmiineae</taxon>
        <taxon>Marasmiaceae</taxon>
        <taxon>Moniliophthora</taxon>
    </lineage>
</organism>
<evidence type="ECO:0000259" key="1">
    <source>
        <dbReference type="Pfam" id="PF01266"/>
    </source>
</evidence>
<dbReference type="Gene3D" id="3.50.50.60">
    <property type="entry name" value="FAD/NAD(P)-binding domain"/>
    <property type="match status" value="1"/>
</dbReference>
<dbReference type="AlphaFoldDB" id="A0A0W0F0S1"/>